<evidence type="ECO:0000256" key="8">
    <source>
        <dbReference type="ARBA" id="ARBA00022691"/>
    </source>
</evidence>
<dbReference type="OrthoDB" id="9810297at2"/>
<evidence type="ECO:0000256" key="7">
    <source>
        <dbReference type="ARBA" id="ARBA00022679"/>
    </source>
</evidence>
<dbReference type="SUPFAM" id="SSF53335">
    <property type="entry name" value="S-adenosyl-L-methionine-dependent methyltransferases"/>
    <property type="match status" value="1"/>
</dbReference>
<evidence type="ECO:0000256" key="13">
    <source>
        <dbReference type="PROSITE-ProRule" id="PRU01023"/>
    </source>
</evidence>
<dbReference type="SUPFAM" id="SSF48013">
    <property type="entry name" value="NusB-like"/>
    <property type="match status" value="1"/>
</dbReference>
<dbReference type="GO" id="GO:0006355">
    <property type="term" value="P:regulation of DNA-templated transcription"/>
    <property type="evidence" value="ECO:0007669"/>
    <property type="project" value="InterPro"/>
</dbReference>
<comment type="catalytic activity">
    <reaction evidence="12">
        <text>cytidine(967) in 16S rRNA + S-adenosyl-L-methionine = 5-methylcytidine(967) in 16S rRNA + S-adenosyl-L-homocysteine + H(+)</text>
        <dbReference type="Rhea" id="RHEA:42748"/>
        <dbReference type="Rhea" id="RHEA-COMP:10219"/>
        <dbReference type="Rhea" id="RHEA-COMP:10220"/>
        <dbReference type="ChEBI" id="CHEBI:15378"/>
        <dbReference type="ChEBI" id="CHEBI:57856"/>
        <dbReference type="ChEBI" id="CHEBI:59789"/>
        <dbReference type="ChEBI" id="CHEBI:74483"/>
        <dbReference type="ChEBI" id="CHEBI:82748"/>
        <dbReference type="EC" id="2.1.1.176"/>
    </reaction>
</comment>
<feature type="active site" description="Nucleophile" evidence="13">
    <location>
        <position position="383"/>
    </location>
</feature>
<dbReference type="PROSITE" id="PS51686">
    <property type="entry name" value="SAM_MT_RSMB_NOP"/>
    <property type="match status" value="1"/>
</dbReference>
<dbReference type="GO" id="GO:0005737">
    <property type="term" value="C:cytoplasm"/>
    <property type="evidence" value="ECO:0007669"/>
    <property type="project" value="UniProtKB-SubCell"/>
</dbReference>
<evidence type="ECO:0000256" key="10">
    <source>
        <dbReference type="ARBA" id="ARBA00030399"/>
    </source>
</evidence>
<dbReference type="CDD" id="cd02440">
    <property type="entry name" value="AdoMet_MTases"/>
    <property type="match status" value="1"/>
</dbReference>
<evidence type="ECO:0000256" key="12">
    <source>
        <dbReference type="ARBA" id="ARBA00047283"/>
    </source>
</evidence>
<dbReference type="InterPro" id="IPR035926">
    <property type="entry name" value="NusB-like_sf"/>
</dbReference>
<dbReference type="EC" id="2.1.1.176" evidence="3"/>
<keyword evidence="7 13" id="KW-0808">Transferase</keyword>
<dbReference type="PRINTS" id="PR02008">
    <property type="entry name" value="RCMTFAMILY"/>
</dbReference>
<feature type="domain" description="SAM-dependent MTase RsmB/NOP-type" evidence="14">
    <location>
        <begin position="171"/>
        <end position="444"/>
    </location>
</feature>
<dbReference type="InterPro" id="IPR001678">
    <property type="entry name" value="MeTrfase_RsmB-F_NOP2_dom"/>
</dbReference>
<keyword evidence="5" id="KW-0698">rRNA processing</keyword>
<dbReference type="RefSeq" id="WP_054746659.1">
    <property type="nucleotide sequence ID" value="NZ_BKAM01000001.1"/>
</dbReference>
<keyword evidence="9 13" id="KW-0694">RNA-binding</keyword>
<dbReference type="Pfam" id="PF22458">
    <property type="entry name" value="RsmF-B_ferredox"/>
    <property type="match status" value="1"/>
</dbReference>
<evidence type="ECO:0000256" key="6">
    <source>
        <dbReference type="ARBA" id="ARBA00022603"/>
    </source>
</evidence>
<dbReference type="Gene3D" id="1.10.940.10">
    <property type="entry name" value="NusB-like"/>
    <property type="match status" value="1"/>
</dbReference>
<keyword evidence="6 13" id="KW-0489">Methyltransferase</keyword>
<evidence type="ECO:0000256" key="9">
    <source>
        <dbReference type="ARBA" id="ARBA00022884"/>
    </source>
</evidence>
<evidence type="ECO:0000259" key="14">
    <source>
        <dbReference type="PROSITE" id="PS51686"/>
    </source>
</evidence>
<evidence type="ECO:0000313" key="15">
    <source>
        <dbReference type="EMBL" id="GEP71226.1"/>
    </source>
</evidence>
<dbReference type="Gene3D" id="3.40.50.150">
    <property type="entry name" value="Vaccinia Virus protein VP39"/>
    <property type="match status" value="1"/>
</dbReference>
<feature type="binding site" evidence="13">
    <location>
        <position position="330"/>
    </location>
    <ligand>
        <name>S-adenosyl-L-methionine</name>
        <dbReference type="ChEBI" id="CHEBI:59789"/>
    </ligand>
</feature>
<dbReference type="InterPro" id="IPR029063">
    <property type="entry name" value="SAM-dependent_MTases_sf"/>
</dbReference>
<dbReference type="Pfam" id="PF01189">
    <property type="entry name" value="Methyltr_RsmB-F"/>
    <property type="match status" value="1"/>
</dbReference>
<dbReference type="InterPro" id="IPR049560">
    <property type="entry name" value="MeTrfase_RsmB-F_NOP2_cat"/>
</dbReference>
<evidence type="ECO:0000256" key="5">
    <source>
        <dbReference type="ARBA" id="ARBA00022552"/>
    </source>
</evidence>
<feature type="binding site" evidence="13">
    <location>
        <position position="311"/>
    </location>
    <ligand>
        <name>S-adenosyl-L-methionine</name>
        <dbReference type="ChEBI" id="CHEBI:59789"/>
    </ligand>
</feature>
<dbReference type="EMBL" id="BKAM01000001">
    <property type="protein sequence ID" value="GEP71226.1"/>
    <property type="molecule type" value="Genomic_DNA"/>
</dbReference>
<dbReference type="PANTHER" id="PTHR22807">
    <property type="entry name" value="NOP2 YEAST -RELATED NOL1/NOP2/FMU SUN DOMAIN-CONTAINING"/>
    <property type="match status" value="1"/>
</dbReference>
<dbReference type="Pfam" id="PF01029">
    <property type="entry name" value="NusB"/>
    <property type="match status" value="1"/>
</dbReference>
<name>A0A512PJ66_9LACO</name>
<dbReference type="InterPro" id="IPR023267">
    <property type="entry name" value="RCMT"/>
</dbReference>
<dbReference type="GO" id="GO:0003723">
    <property type="term" value="F:RNA binding"/>
    <property type="evidence" value="ECO:0007669"/>
    <property type="project" value="UniProtKB-UniRule"/>
</dbReference>
<dbReference type="NCBIfam" id="NF011494">
    <property type="entry name" value="PRK14902.1"/>
    <property type="match status" value="1"/>
</dbReference>
<organism evidence="15 16">
    <name type="scientific">Lentilactobacillus rapi</name>
    <dbReference type="NCBI Taxonomy" id="481723"/>
    <lineage>
        <taxon>Bacteria</taxon>
        <taxon>Bacillati</taxon>
        <taxon>Bacillota</taxon>
        <taxon>Bacilli</taxon>
        <taxon>Lactobacillales</taxon>
        <taxon>Lactobacillaceae</taxon>
        <taxon>Lentilactobacillus</taxon>
    </lineage>
</organism>
<dbReference type="InterPro" id="IPR004573">
    <property type="entry name" value="rRNA_ssu_MeTfrase_B"/>
</dbReference>
<dbReference type="InterPro" id="IPR054728">
    <property type="entry name" value="RsmB-like_ferredoxin"/>
</dbReference>
<protein>
    <recommendedName>
        <fullName evidence="3">16S rRNA (cytosine(967)-C(5))-methyltransferase</fullName>
        <ecNumber evidence="3">2.1.1.176</ecNumber>
    </recommendedName>
    <alternativeName>
        <fullName evidence="10">16S rRNA m5C967 methyltransferase</fullName>
    </alternativeName>
    <alternativeName>
        <fullName evidence="11">rRNA (cytosine-C(5)-)-methyltransferase RsmB</fullName>
    </alternativeName>
</protein>
<evidence type="ECO:0000313" key="16">
    <source>
        <dbReference type="Proteomes" id="UP000321569"/>
    </source>
</evidence>
<keyword evidence="4" id="KW-0963">Cytoplasm</keyword>
<dbReference type="InterPro" id="IPR006027">
    <property type="entry name" value="NusB_RsmB_TIM44"/>
</dbReference>
<evidence type="ECO:0000256" key="3">
    <source>
        <dbReference type="ARBA" id="ARBA00012140"/>
    </source>
</evidence>
<comment type="similarity">
    <text evidence="13">Belongs to the class I-like SAM-binding methyltransferase superfamily. RsmB/NOP family.</text>
</comment>
<feature type="binding site" evidence="13">
    <location>
        <position position="283"/>
    </location>
    <ligand>
        <name>S-adenosyl-L-methionine</name>
        <dbReference type="ChEBI" id="CHEBI:59789"/>
    </ligand>
</feature>
<dbReference type="FunFam" id="3.30.70.1170:FF:000003">
    <property type="entry name" value="16S rRNA (Cytosine(967)-C(5))-methyltransferase RsmB"/>
    <property type="match status" value="1"/>
</dbReference>
<dbReference type="PANTHER" id="PTHR22807:SF53">
    <property type="entry name" value="RIBOSOMAL RNA SMALL SUBUNIT METHYLTRANSFERASE B-RELATED"/>
    <property type="match status" value="1"/>
</dbReference>
<dbReference type="FunFam" id="3.40.50.150:FF:000022">
    <property type="entry name" value="Ribosomal RNA small subunit methyltransferase B"/>
    <property type="match status" value="1"/>
</dbReference>
<evidence type="ECO:0000256" key="11">
    <source>
        <dbReference type="ARBA" id="ARBA00031088"/>
    </source>
</evidence>
<sequence>MKYKTNNPRQLAVETLVRTSTGSYSNLQINAVIQSTSMKPEDKALFTNIVYGVIQHRLTLQYKLSPFIREPQNTETWVKELLYTAMYQLEYLDRVPKRAIFDETIKIAKSMGHDGTRRFVTGILHQMDRKGTPEVDAIKDVTERLSIAYSVPTWLVTMLQDQLGKPKAKAILQSLNMAPKQSVRFNSTKTTKADLMTKLNADGYDVEDSEVASEGIIVKSGQIVHSSFFKDGLLTIQDESAMLPVESMKIAADDTILDACSAPGGKTTQIASRLDGGKVFALDIHKNKLKTVLRNATRLGVEKQVETFELDARKVDQKFNDGLFDQILVDAPCSGLGLLRRKPEIRYDKTPEDIDRLSTIQLQILNAIAPKVKTGGMITYSTCTIVNQENQDVIDQFIAAHPNFEVVKTQTALDLDHNHDDQMLKIYPDDYGSDGFFVSSLVRKS</sequence>
<proteinExistence type="inferred from homology"/>
<dbReference type="AlphaFoldDB" id="A0A512PJ66"/>
<evidence type="ECO:0000256" key="2">
    <source>
        <dbReference type="ARBA" id="ARBA00004496"/>
    </source>
</evidence>
<comment type="subcellular location">
    <subcellularLocation>
        <location evidence="2">Cytoplasm</location>
    </subcellularLocation>
</comment>
<evidence type="ECO:0000256" key="1">
    <source>
        <dbReference type="ARBA" id="ARBA00002724"/>
    </source>
</evidence>
<comment type="caution">
    <text evidence="15">The sequence shown here is derived from an EMBL/GenBank/DDBJ whole genome shotgun (WGS) entry which is preliminary data.</text>
</comment>
<dbReference type="GO" id="GO:0008649">
    <property type="term" value="F:rRNA methyltransferase activity"/>
    <property type="evidence" value="ECO:0007669"/>
    <property type="project" value="InterPro"/>
</dbReference>
<accession>A0A512PJ66</accession>
<dbReference type="NCBIfam" id="TIGR00563">
    <property type="entry name" value="rsmB"/>
    <property type="match status" value="1"/>
</dbReference>
<feature type="binding site" evidence="13">
    <location>
        <begin position="260"/>
        <end position="266"/>
    </location>
    <ligand>
        <name>S-adenosyl-L-methionine</name>
        <dbReference type="ChEBI" id="CHEBI:59789"/>
    </ligand>
</feature>
<dbReference type="Proteomes" id="UP000321569">
    <property type="component" value="Unassembled WGS sequence"/>
</dbReference>
<dbReference type="Gene3D" id="3.30.70.1170">
    <property type="entry name" value="Sun protein, domain 3"/>
    <property type="match status" value="1"/>
</dbReference>
<gene>
    <name evidence="15" type="primary">sunL</name>
    <name evidence="15" type="ORF">LRA02_00940</name>
</gene>
<reference evidence="15 16" key="1">
    <citation type="submission" date="2019-07" db="EMBL/GenBank/DDBJ databases">
        <title>Whole genome shotgun sequence of Lactobacillus rapi NBRC 109618.</title>
        <authorList>
            <person name="Hosoyama A."/>
            <person name="Uohara A."/>
            <person name="Ohji S."/>
            <person name="Ichikawa N."/>
        </authorList>
    </citation>
    <scope>NUCLEOTIDE SEQUENCE [LARGE SCALE GENOMIC DNA]</scope>
    <source>
        <strain evidence="15 16">NBRC 109618</strain>
    </source>
</reference>
<evidence type="ECO:0000256" key="4">
    <source>
        <dbReference type="ARBA" id="ARBA00022490"/>
    </source>
</evidence>
<comment type="function">
    <text evidence="1">Specifically methylates the cytosine at position 967 (m5C967) of 16S rRNA.</text>
</comment>
<keyword evidence="8 13" id="KW-0949">S-adenosyl-L-methionine</keyword>
<dbReference type="STRING" id="1423795.FD12_GL000302"/>